<feature type="coiled-coil region" evidence="4">
    <location>
        <begin position="179"/>
        <end position="292"/>
    </location>
</feature>
<evidence type="ECO:0000259" key="6">
    <source>
        <dbReference type="PROSITE" id="PS50089"/>
    </source>
</evidence>
<feature type="region of interest" description="Disordered" evidence="5">
    <location>
        <begin position="809"/>
        <end position="840"/>
    </location>
</feature>
<proteinExistence type="predicted"/>
<feature type="region of interest" description="Disordered" evidence="5">
    <location>
        <begin position="1085"/>
        <end position="1110"/>
    </location>
</feature>
<feature type="domain" description="RING-type" evidence="6">
    <location>
        <begin position="27"/>
        <end position="65"/>
    </location>
</feature>
<evidence type="ECO:0000256" key="3">
    <source>
        <dbReference type="PROSITE-ProRule" id="PRU00175"/>
    </source>
</evidence>
<evidence type="ECO:0000313" key="8">
    <source>
        <dbReference type="RefSeq" id="XP_005109357.1"/>
    </source>
</evidence>
<dbReference type="PANTHER" id="PTHR14609">
    <property type="entry name" value="RING FINGER PROTEIN 219"/>
    <property type="match status" value="1"/>
</dbReference>
<protein>
    <submittedName>
        <fullName evidence="8">Uncharacterized protein LOC101860129</fullName>
    </submittedName>
</protein>
<keyword evidence="7" id="KW-1185">Reference proteome</keyword>
<evidence type="ECO:0000256" key="1">
    <source>
        <dbReference type="ARBA" id="ARBA00022771"/>
    </source>
</evidence>
<feature type="region of interest" description="Disordered" evidence="5">
    <location>
        <begin position="588"/>
        <end position="673"/>
    </location>
</feature>
<evidence type="ECO:0000313" key="7">
    <source>
        <dbReference type="Proteomes" id="UP000694888"/>
    </source>
</evidence>
<feature type="region of interest" description="Disordered" evidence="5">
    <location>
        <begin position="993"/>
        <end position="1056"/>
    </location>
</feature>
<feature type="compositionally biased region" description="Polar residues" evidence="5">
    <location>
        <begin position="932"/>
        <end position="945"/>
    </location>
</feature>
<feature type="compositionally biased region" description="Polar residues" evidence="5">
    <location>
        <begin position="1025"/>
        <end position="1036"/>
    </location>
</feature>
<feature type="region of interest" description="Disordered" evidence="5">
    <location>
        <begin position="141"/>
        <end position="177"/>
    </location>
</feature>
<name>A0ABM0K5Q9_APLCA</name>
<sequence>MASESTEAKVARHNKQPNITFTLPMSCQICLGKVKQPVLCPNFHVFCQLCLDIWLERNNQCPACRVQIGPSNPIKHIIGGQLVEESQKCQSTPDLRRARLDLLYREYEDQMEGLRKENLVLRTENDILSAQLKEADVEIEKYKSGQGQRSSMEEDGEGGPGASSASSGRGGRQQDGPSLLQLTKNLKEAQKLYSEIKDEMSKLRRENGKLKDENVNLTRENDNLRLEIAQRSPKKFGRFTVATLETKLSELEKEVRQLTSALERSDSYIEELELEIKALSKVNKELKDAQAAQNPGGKFPVSATAAGMSASSSSSSLLSLLSRHDENGGHKGMGAGHKKFPFHLDKGGQEPGKSILSSRSVGNELARGGGEVHGDVSAPTTKRVLFAADAGGGSNSEMRGSEPRNGFTSAGGLSSGDGTTKAKRGLFGKPVKSYEGNNDLSEQRKKSLFAGEGEDNTGARGLESQNGFASELHAPQNGTRGKKMLFGKPVASDDVDSQVVGEGKEKPAKRVHFSVSGEASGEAPSFDLEMPSPYEGSSSSSHTQRINDPGFSFPPMQTSSGEKPRGAATQDISEATSEFDRHIVNLLQKANAVPKTNFRQTEGEERSLSGDQSSHVSVRSVDDSSHLSGPDDDDRRSNSRATTTSTRQGARRESDASRHLEGEGHVKQEFGDLDVSMTPELNDCLRLMDRAEKNMQGVPRALGSNSTSLTASSGFALSSSSSGVVGASGQTGNPPGVDAIGNGGYSHSLKPVSNLRIPSSTRHKASAVVAGHGEGFSSSGTVAMWQQEFYSSLRTNPYKMSGSSNVPPFTRYGSHSGGGGGSHESFSTQEKFPLSSSSHGDYNDSIPASYGDFKQTFLSSSVRNGSTSHSSSSSHPNFTSHTAATSVHLPSSVAASSSSSHPSSTLGAHYHPHVSSSAMSMTNQEPAPYESYQPSSAIGSLSTVRSADIPSLSRRYRNKSQDSSDLEWPDGVSNIKSNFPVDVSDIKTEVLDPEFPDHSMSDIRPEWPDVSNIKTEWPDEVDGSPPSTARSLNDSFTVPAPLSSSSSKGKIGLKKKKARGILKKGIGGAGKVNKPKKKVAVKSMVTDDSYLSEPGSARSGSGSGDLSDFLAEPKRRLSDIEDDFDLDISPNKTTRR</sequence>
<accession>A0ABM0K5Q9</accession>
<gene>
    <name evidence="8" type="primary">LOC101860129</name>
</gene>
<feature type="compositionally biased region" description="Low complexity" evidence="5">
    <location>
        <begin position="861"/>
        <end position="904"/>
    </location>
</feature>
<keyword evidence="1 3" id="KW-0863">Zinc-finger</keyword>
<dbReference type="Pfam" id="PF13923">
    <property type="entry name" value="zf-C3HC4_2"/>
    <property type="match status" value="1"/>
</dbReference>
<evidence type="ECO:0000256" key="5">
    <source>
        <dbReference type="SAM" id="MobiDB-lite"/>
    </source>
</evidence>
<dbReference type="SUPFAM" id="SSF57850">
    <property type="entry name" value="RING/U-box"/>
    <property type="match status" value="1"/>
</dbReference>
<dbReference type="PANTHER" id="PTHR14609:SF1">
    <property type="entry name" value="ORC UBIQUITIN LIGASE 1"/>
    <property type="match status" value="1"/>
</dbReference>
<dbReference type="Proteomes" id="UP000694888">
    <property type="component" value="Unplaced"/>
</dbReference>
<feature type="compositionally biased region" description="Polar residues" evidence="5">
    <location>
        <begin position="406"/>
        <end position="418"/>
    </location>
</feature>
<dbReference type="GeneID" id="101860129"/>
<dbReference type="InterPro" id="IPR035691">
    <property type="entry name" value="OBI1_RING-HC"/>
</dbReference>
<feature type="coiled-coil region" evidence="4">
    <location>
        <begin position="97"/>
        <end position="124"/>
    </location>
</feature>
<dbReference type="PROSITE" id="PS50089">
    <property type="entry name" value="ZF_RING_2"/>
    <property type="match status" value="1"/>
</dbReference>
<dbReference type="InterPro" id="IPR039209">
    <property type="entry name" value="OBI1"/>
</dbReference>
<reference evidence="8" key="1">
    <citation type="submission" date="2025-08" db="UniProtKB">
        <authorList>
            <consortium name="RefSeq"/>
        </authorList>
    </citation>
    <scope>IDENTIFICATION</scope>
</reference>
<dbReference type="InterPro" id="IPR001841">
    <property type="entry name" value="Znf_RING"/>
</dbReference>
<keyword evidence="2" id="KW-0862">Zinc</keyword>
<dbReference type="RefSeq" id="XP_005109357.1">
    <property type="nucleotide sequence ID" value="XM_005109300.3"/>
</dbReference>
<feature type="compositionally biased region" description="Low complexity" evidence="5">
    <location>
        <begin position="1092"/>
        <end position="1107"/>
    </location>
</feature>
<dbReference type="CDD" id="cd16562">
    <property type="entry name" value="RING-HC_RNF219"/>
    <property type="match status" value="1"/>
</dbReference>
<feature type="region of interest" description="Disordered" evidence="5">
    <location>
        <begin position="390"/>
        <end position="576"/>
    </location>
</feature>
<evidence type="ECO:0000256" key="4">
    <source>
        <dbReference type="SAM" id="Coils"/>
    </source>
</evidence>
<feature type="region of interest" description="Disordered" evidence="5">
    <location>
        <begin position="861"/>
        <end position="974"/>
    </location>
</feature>
<evidence type="ECO:0000256" key="2">
    <source>
        <dbReference type="ARBA" id="ARBA00022833"/>
    </source>
</evidence>
<feature type="compositionally biased region" description="Basic and acidic residues" evidence="5">
    <location>
        <begin position="993"/>
        <end position="1007"/>
    </location>
</feature>
<feature type="compositionally biased region" description="Polar residues" evidence="5">
    <location>
        <begin position="914"/>
        <end position="925"/>
    </location>
</feature>
<keyword evidence="4" id="KW-0175">Coiled coil</keyword>
<dbReference type="Gene3D" id="3.30.40.10">
    <property type="entry name" value="Zinc/RING finger domain, C3HC4 (zinc finger)"/>
    <property type="match status" value="1"/>
</dbReference>
<feature type="compositionally biased region" description="Polar residues" evidence="5">
    <location>
        <begin position="824"/>
        <end position="840"/>
    </location>
</feature>
<keyword evidence="1 3" id="KW-0479">Metal-binding</keyword>
<organism evidence="7 8">
    <name type="scientific">Aplysia californica</name>
    <name type="common">California sea hare</name>
    <dbReference type="NCBI Taxonomy" id="6500"/>
    <lineage>
        <taxon>Eukaryota</taxon>
        <taxon>Metazoa</taxon>
        <taxon>Spiralia</taxon>
        <taxon>Lophotrochozoa</taxon>
        <taxon>Mollusca</taxon>
        <taxon>Gastropoda</taxon>
        <taxon>Heterobranchia</taxon>
        <taxon>Euthyneura</taxon>
        <taxon>Tectipleura</taxon>
        <taxon>Aplysiida</taxon>
        <taxon>Aplysioidea</taxon>
        <taxon>Aplysiidae</taxon>
        <taxon>Aplysia</taxon>
    </lineage>
</organism>
<feature type="compositionally biased region" description="Basic and acidic residues" evidence="5">
    <location>
        <begin position="650"/>
        <end position="670"/>
    </location>
</feature>
<dbReference type="InterPro" id="IPR013083">
    <property type="entry name" value="Znf_RING/FYVE/PHD"/>
</dbReference>